<dbReference type="KEGG" id="iod:EJO50_01250"/>
<accession>A0A3S8ZP82</accession>
<reference evidence="1 2" key="1">
    <citation type="submission" date="2018-12" db="EMBL/GenBank/DDBJ databases">
        <title>Complete genome sequence of Iodobacter sp. H11R3.</title>
        <authorList>
            <person name="Bae J.-W."/>
        </authorList>
    </citation>
    <scope>NUCLEOTIDE SEQUENCE [LARGE SCALE GENOMIC DNA]</scope>
    <source>
        <strain evidence="1 2">H11R3</strain>
    </source>
</reference>
<name>A0A3S8ZP82_9NEIS</name>
<gene>
    <name evidence="1" type="ORF">EJO50_01250</name>
</gene>
<keyword evidence="2" id="KW-1185">Reference proteome</keyword>
<dbReference type="RefSeq" id="WP_125971206.1">
    <property type="nucleotide sequence ID" value="NZ_CP034433.1"/>
</dbReference>
<evidence type="ECO:0000313" key="1">
    <source>
        <dbReference type="EMBL" id="AZN35232.1"/>
    </source>
</evidence>
<proteinExistence type="predicted"/>
<sequence length="166" mass="18531">MSQIQTYTLIAQACSQLPESLRQNDGIRQAIVSIKERYPQWLTISAHDVQELSKISKTLARAFSGSKTASITLQFAALCEVSSELFKEVKDIRKEIKNIIKSNEQALLDDNVGALAYVPEFRRCMGPALARSIVLRNFANMVDAVLLAQIQYSDENVEIELLIEAA</sequence>
<dbReference type="OrthoDB" id="8587049at2"/>
<protein>
    <submittedName>
        <fullName evidence="1">Uncharacterized protein</fullName>
    </submittedName>
</protein>
<evidence type="ECO:0000313" key="2">
    <source>
        <dbReference type="Proteomes" id="UP000282438"/>
    </source>
</evidence>
<dbReference type="Proteomes" id="UP000282438">
    <property type="component" value="Chromosome"/>
</dbReference>
<dbReference type="EMBL" id="CP034433">
    <property type="protein sequence ID" value="AZN35232.1"/>
    <property type="molecule type" value="Genomic_DNA"/>
</dbReference>
<dbReference type="AlphaFoldDB" id="A0A3S8ZP82"/>
<organism evidence="1 2">
    <name type="scientific">Iodobacter ciconiae</name>
    <dbReference type="NCBI Taxonomy" id="2496266"/>
    <lineage>
        <taxon>Bacteria</taxon>
        <taxon>Pseudomonadati</taxon>
        <taxon>Pseudomonadota</taxon>
        <taxon>Betaproteobacteria</taxon>
        <taxon>Neisseriales</taxon>
        <taxon>Chitinibacteraceae</taxon>
        <taxon>Iodobacter</taxon>
    </lineage>
</organism>